<dbReference type="AlphaFoldDB" id="A0A0A1DKE4"/>
<dbReference type="InterPro" id="IPR058009">
    <property type="entry name" value="TTP_Phage_16"/>
</dbReference>
<dbReference type="STRING" id="2045.KR76_01980"/>
<sequence>MTVTMPETQKSQGYSRLVVLDTATNLAAIPLTGVTAGEILTCHLYGDFVSEGGENVGEGPRKMCSRKVPQEFGNTTDTITDLQYSHLPQEDDAAPGNEARTLMTPGTTKILLEFQGMDGTGSTFAAGDSYIAHKVKLGRQRRGRTGEGEFDQFAITQSVIYADGGEPINGVVAA</sequence>
<protein>
    <submittedName>
        <fullName evidence="1">Uncharacterized protein</fullName>
    </submittedName>
</protein>
<evidence type="ECO:0000313" key="2">
    <source>
        <dbReference type="Proteomes" id="UP000030300"/>
    </source>
</evidence>
<dbReference type="RefSeq" id="WP_038676255.1">
    <property type="nucleotide sequence ID" value="NZ_BJMC01000025.1"/>
</dbReference>
<accession>A0A0A1DKE4</accession>
<dbReference type="HOGENOM" id="CLU_1538507_0_0_11"/>
<dbReference type="eggNOG" id="ENOG5031YSW">
    <property type="taxonomic scope" value="Bacteria"/>
</dbReference>
<proteinExistence type="predicted"/>
<name>A0A0A1DKE4_NOCSI</name>
<dbReference type="Pfam" id="PF25595">
    <property type="entry name" value="Phage_TTP_16"/>
    <property type="match status" value="1"/>
</dbReference>
<gene>
    <name evidence="1" type="ORF">KR76_01980</name>
</gene>
<keyword evidence="2" id="KW-1185">Reference proteome</keyword>
<evidence type="ECO:0000313" key="1">
    <source>
        <dbReference type="EMBL" id="AIY15845.1"/>
    </source>
</evidence>
<dbReference type="EMBL" id="CP009896">
    <property type="protein sequence ID" value="AIY15845.1"/>
    <property type="molecule type" value="Genomic_DNA"/>
</dbReference>
<reference evidence="1 2" key="1">
    <citation type="journal article" date="2015" name="Genome Announc.">
        <title>Complete Genome Sequence of Steroid-Transforming Nocardioides simplex VKM Ac-2033D.</title>
        <authorList>
            <person name="Shtratnikova V.Y."/>
            <person name="Schelkunov M.I."/>
            <person name="Pekov Y.A."/>
            <person name="Fokina V.V."/>
            <person name="Logacheva M.D."/>
            <person name="Sokolov S.L."/>
            <person name="Bragin E.Y."/>
            <person name="Ashapkin V.V."/>
            <person name="Donova M.V."/>
        </authorList>
    </citation>
    <scope>NUCLEOTIDE SEQUENCE [LARGE SCALE GENOMIC DNA]</scope>
    <source>
        <strain evidence="1 2">VKM Ac-2033D</strain>
    </source>
</reference>
<dbReference type="GeneID" id="96607753"/>
<dbReference type="Proteomes" id="UP000030300">
    <property type="component" value="Chromosome"/>
</dbReference>
<dbReference type="KEGG" id="psim:KR76_01980"/>
<organism evidence="1 2">
    <name type="scientific">Nocardioides simplex</name>
    <name type="common">Arthrobacter simplex</name>
    <dbReference type="NCBI Taxonomy" id="2045"/>
    <lineage>
        <taxon>Bacteria</taxon>
        <taxon>Bacillati</taxon>
        <taxon>Actinomycetota</taxon>
        <taxon>Actinomycetes</taxon>
        <taxon>Propionibacteriales</taxon>
        <taxon>Nocardioidaceae</taxon>
        <taxon>Pimelobacter</taxon>
    </lineage>
</organism>